<organism evidence="6 7">
    <name type="scientific">Oceanobacillus sojae</name>
    <dbReference type="NCBI Taxonomy" id="582851"/>
    <lineage>
        <taxon>Bacteria</taxon>
        <taxon>Bacillati</taxon>
        <taxon>Bacillota</taxon>
        <taxon>Bacilli</taxon>
        <taxon>Bacillales</taxon>
        <taxon>Bacillaceae</taxon>
        <taxon>Oceanobacillus</taxon>
    </lineage>
</organism>
<sequence>MYLIGIDAGNTSIKTNLFDTKGKVIASYATSSMRLRPRGKGFEEFDVDALGDSTYESIRETIKQANINPAEIKGVGITSFGNGLVVLDKDGSTIAPGAFSQDYRATDIVEQMIAEGKAAQVNKITKASLFAGQPGPLLRWFKDNEPHVYSKIGTILMFKDYLVYKLTNQFAADANNFGGSNLLNMETLDYSKELMDIFGVPEMYEVLPRLAKKPEEIIGEVTDEAAAKTGLLAGTPVAAGMMDVFASLVGAGATDEGTFTAVAGTWSINLAHTDKMVEGASAIMPYLNSEEYLVGSWSGASGANYEWFTRILGGNAKLEAQERGISYYEVLDELIDLVPIERAKVIYHPFVAQPSLHTEAKANFFNVDQNTTYAEFAYAVAEGVSFVHKYHIDILRNAGIKADKLRLTGGIARSKVWARIFANVLELPIEVVDCEEVGALGAAIVAGVATGVYESYEDAFANAVNVLPAVNPDASTYPLYEARYKEWYTLTEIMKLYWDKKRDDEI</sequence>
<dbReference type="SUPFAM" id="SSF53067">
    <property type="entry name" value="Actin-like ATPase domain"/>
    <property type="match status" value="2"/>
</dbReference>
<keyword evidence="3 6" id="KW-0418">Kinase</keyword>
<keyword evidence="7" id="KW-1185">Reference proteome</keyword>
<evidence type="ECO:0000256" key="3">
    <source>
        <dbReference type="ARBA" id="ARBA00022777"/>
    </source>
</evidence>
<evidence type="ECO:0000313" key="7">
    <source>
        <dbReference type="Proteomes" id="UP000321558"/>
    </source>
</evidence>
<feature type="domain" description="Carbohydrate kinase FGGY N-terminal" evidence="4">
    <location>
        <begin position="2"/>
        <end position="250"/>
    </location>
</feature>
<dbReference type="EMBL" id="BJYM01000034">
    <property type="protein sequence ID" value="GEN89920.1"/>
    <property type="molecule type" value="Genomic_DNA"/>
</dbReference>
<dbReference type="InterPro" id="IPR050406">
    <property type="entry name" value="FGGY_Carb_Kinase"/>
</dbReference>
<dbReference type="InterPro" id="IPR018484">
    <property type="entry name" value="FGGY_N"/>
</dbReference>
<dbReference type="CDD" id="cd07802">
    <property type="entry name" value="ASKHA_NBD_FGGY_EcLyxK-like"/>
    <property type="match status" value="1"/>
</dbReference>
<keyword evidence="2" id="KW-0808">Transferase</keyword>
<comment type="caution">
    <text evidence="6">The sequence shown here is derived from an EMBL/GenBank/DDBJ whole genome shotgun (WGS) entry which is preliminary data.</text>
</comment>
<evidence type="ECO:0000256" key="2">
    <source>
        <dbReference type="ARBA" id="ARBA00022679"/>
    </source>
</evidence>
<dbReference type="InterPro" id="IPR018485">
    <property type="entry name" value="FGGY_C"/>
</dbReference>
<dbReference type="InterPro" id="IPR000577">
    <property type="entry name" value="Carb_kinase_FGGY"/>
</dbReference>
<dbReference type="OrthoDB" id="9805576at2"/>
<proteinExistence type="inferred from homology"/>
<evidence type="ECO:0000259" key="5">
    <source>
        <dbReference type="Pfam" id="PF02782"/>
    </source>
</evidence>
<dbReference type="AlphaFoldDB" id="A0A511ZR47"/>
<dbReference type="RefSeq" id="WP_147212776.1">
    <property type="nucleotide sequence ID" value="NZ_BJYM01000034.1"/>
</dbReference>
<dbReference type="Pfam" id="PF02782">
    <property type="entry name" value="FGGY_C"/>
    <property type="match status" value="1"/>
</dbReference>
<dbReference type="Gene3D" id="3.30.420.40">
    <property type="match status" value="2"/>
</dbReference>
<dbReference type="GO" id="GO:0016301">
    <property type="term" value="F:kinase activity"/>
    <property type="evidence" value="ECO:0007669"/>
    <property type="project" value="UniProtKB-KW"/>
</dbReference>
<dbReference type="PANTHER" id="PTHR43095">
    <property type="entry name" value="SUGAR KINASE"/>
    <property type="match status" value="1"/>
</dbReference>
<evidence type="ECO:0000256" key="1">
    <source>
        <dbReference type="ARBA" id="ARBA00009156"/>
    </source>
</evidence>
<dbReference type="Pfam" id="PF00370">
    <property type="entry name" value="FGGY_N"/>
    <property type="match status" value="1"/>
</dbReference>
<dbReference type="PIRSF" id="PIRSF000538">
    <property type="entry name" value="GlpK"/>
    <property type="match status" value="1"/>
</dbReference>
<protein>
    <submittedName>
        <fullName evidence="6">Carbohydrate kinase</fullName>
    </submittedName>
</protein>
<name>A0A511ZR47_9BACI</name>
<feature type="domain" description="Carbohydrate kinase FGGY C-terminal" evidence="5">
    <location>
        <begin position="261"/>
        <end position="449"/>
    </location>
</feature>
<gene>
    <name evidence="6" type="primary">lyx</name>
    <name evidence="6" type="ORF">OSO01_46590</name>
</gene>
<dbReference type="GO" id="GO:0005975">
    <property type="term" value="P:carbohydrate metabolic process"/>
    <property type="evidence" value="ECO:0007669"/>
    <property type="project" value="InterPro"/>
</dbReference>
<reference evidence="6 7" key="1">
    <citation type="submission" date="2019-07" db="EMBL/GenBank/DDBJ databases">
        <title>Whole genome shotgun sequence of Oceanobacillus sojae NBRC 105379.</title>
        <authorList>
            <person name="Hosoyama A."/>
            <person name="Uohara A."/>
            <person name="Ohji S."/>
            <person name="Ichikawa N."/>
        </authorList>
    </citation>
    <scope>NUCLEOTIDE SEQUENCE [LARGE SCALE GENOMIC DNA]</scope>
    <source>
        <strain evidence="6 7">NBRC 105379</strain>
    </source>
</reference>
<dbReference type="PANTHER" id="PTHR43095:SF3">
    <property type="entry name" value="L-XYLULOSE_3-KETO-L-GULONATE KINASE"/>
    <property type="match status" value="1"/>
</dbReference>
<comment type="similarity">
    <text evidence="1">Belongs to the FGGY kinase family.</text>
</comment>
<dbReference type="InterPro" id="IPR043129">
    <property type="entry name" value="ATPase_NBD"/>
</dbReference>
<evidence type="ECO:0000313" key="6">
    <source>
        <dbReference type="EMBL" id="GEN89920.1"/>
    </source>
</evidence>
<evidence type="ECO:0000259" key="4">
    <source>
        <dbReference type="Pfam" id="PF00370"/>
    </source>
</evidence>
<dbReference type="Proteomes" id="UP000321558">
    <property type="component" value="Unassembled WGS sequence"/>
</dbReference>
<accession>A0A511ZR47</accession>